<dbReference type="HOGENOM" id="CLU_2979732_0_0_1"/>
<reference evidence="1 2" key="1">
    <citation type="submission" date="2014-04" db="EMBL/GenBank/DDBJ databases">
        <authorList>
            <consortium name="DOE Joint Genome Institute"/>
            <person name="Kuo A."/>
            <person name="Kohler A."/>
            <person name="Jargeat P."/>
            <person name="Nagy L.G."/>
            <person name="Floudas D."/>
            <person name="Copeland A."/>
            <person name="Barry K.W."/>
            <person name="Cichocki N."/>
            <person name="Veneault-Fourrey C."/>
            <person name="LaButti K."/>
            <person name="Lindquist E.A."/>
            <person name="Lipzen A."/>
            <person name="Lundell T."/>
            <person name="Morin E."/>
            <person name="Murat C."/>
            <person name="Sun H."/>
            <person name="Tunlid A."/>
            <person name="Henrissat B."/>
            <person name="Grigoriev I.V."/>
            <person name="Hibbett D.S."/>
            <person name="Martin F."/>
            <person name="Nordberg H.P."/>
            <person name="Cantor M.N."/>
            <person name="Hua S.X."/>
        </authorList>
    </citation>
    <scope>NUCLEOTIDE SEQUENCE [LARGE SCALE GENOMIC DNA]</scope>
    <source>
        <strain evidence="1 2">Ve08.2h10</strain>
    </source>
</reference>
<gene>
    <name evidence="1" type="ORF">PAXRUDRAFT_770520</name>
</gene>
<proteinExistence type="predicted"/>
<keyword evidence="2" id="KW-1185">Reference proteome</keyword>
<dbReference type="Proteomes" id="UP000054538">
    <property type="component" value="Unassembled WGS sequence"/>
</dbReference>
<reference evidence="2" key="2">
    <citation type="submission" date="2015-01" db="EMBL/GenBank/DDBJ databases">
        <title>Evolutionary Origins and Diversification of the Mycorrhizal Mutualists.</title>
        <authorList>
            <consortium name="DOE Joint Genome Institute"/>
            <consortium name="Mycorrhizal Genomics Consortium"/>
            <person name="Kohler A."/>
            <person name="Kuo A."/>
            <person name="Nagy L.G."/>
            <person name="Floudas D."/>
            <person name="Copeland A."/>
            <person name="Barry K.W."/>
            <person name="Cichocki N."/>
            <person name="Veneault-Fourrey C."/>
            <person name="LaButti K."/>
            <person name="Lindquist E.A."/>
            <person name="Lipzen A."/>
            <person name="Lundell T."/>
            <person name="Morin E."/>
            <person name="Murat C."/>
            <person name="Riley R."/>
            <person name="Ohm R."/>
            <person name="Sun H."/>
            <person name="Tunlid A."/>
            <person name="Henrissat B."/>
            <person name="Grigoriev I.V."/>
            <person name="Hibbett D.S."/>
            <person name="Martin F."/>
        </authorList>
    </citation>
    <scope>NUCLEOTIDE SEQUENCE [LARGE SCALE GENOMIC DNA]</scope>
    <source>
        <strain evidence="2">Ve08.2h10</strain>
    </source>
</reference>
<accession>A0A0D0DSR0</accession>
<dbReference type="EMBL" id="KN824977">
    <property type="protein sequence ID" value="KIK96608.1"/>
    <property type="molecule type" value="Genomic_DNA"/>
</dbReference>
<evidence type="ECO:0000313" key="1">
    <source>
        <dbReference type="EMBL" id="KIK96608.1"/>
    </source>
</evidence>
<sequence>MFPGIVVLWELFQTPGPYHHRISFISTASVLTRLSPWTCPNFLQVSGGIRPILRILVV</sequence>
<dbReference type="InParanoid" id="A0A0D0DSR0"/>
<evidence type="ECO:0000313" key="2">
    <source>
        <dbReference type="Proteomes" id="UP000054538"/>
    </source>
</evidence>
<name>A0A0D0DSR0_9AGAM</name>
<protein>
    <submittedName>
        <fullName evidence="1">Uncharacterized protein</fullName>
    </submittedName>
</protein>
<organism evidence="1 2">
    <name type="scientific">Paxillus rubicundulus Ve08.2h10</name>
    <dbReference type="NCBI Taxonomy" id="930991"/>
    <lineage>
        <taxon>Eukaryota</taxon>
        <taxon>Fungi</taxon>
        <taxon>Dikarya</taxon>
        <taxon>Basidiomycota</taxon>
        <taxon>Agaricomycotina</taxon>
        <taxon>Agaricomycetes</taxon>
        <taxon>Agaricomycetidae</taxon>
        <taxon>Boletales</taxon>
        <taxon>Paxilineae</taxon>
        <taxon>Paxillaceae</taxon>
        <taxon>Paxillus</taxon>
    </lineage>
</organism>
<dbReference type="AlphaFoldDB" id="A0A0D0DSR0"/>